<proteinExistence type="predicted"/>
<dbReference type="HOGENOM" id="CLU_1956070_0_0_9"/>
<evidence type="ECO:0000313" key="2">
    <source>
        <dbReference type="Proteomes" id="UP000001556"/>
    </source>
</evidence>
<dbReference type="Proteomes" id="UP000001556">
    <property type="component" value="Chromosome"/>
</dbReference>
<accession>A4J2P9</accession>
<organism evidence="1 2">
    <name type="scientific">Desulforamulus reducens (strain ATCC BAA-1160 / DSM 100696 / MI-1)</name>
    <name type="common">Desulfotomaculum reducens</name>
    <dbReference type="NCBI Taxonomy" id="349161"/>
    <lineage>
        <taxon>Bacteria</taxon>
        <taxon>Bacillati</taxon>
        <taxon>Bacillota</taxon>
        <taxon>Clostridia</taxon>
        <taxon>Eubacteriales</taxon>
        <taxon>Peptococcaceae</taxon>
        <taxon>Desulforamulus</taxon>
    </lineage>
</organism>
<dbReference type="KEGG" id="drm:Dred_0814"/>
<gene>
    <name evidence="1" type="ordered locus">Dred_0814</name>
</gene>
<reference evidence="1 2" key="1">
    <citation type="submission" date="2007-03" db="EMBL/GenBank/DDBJ databases">
        <title>Complete sequence of Desulfotomaculum reducens MI-1.</title>
        <authorList>
            <consortium name="US DOE Joint Genome Institute"/>
            <person name="Copeland A."/>
            <person name="Lucas S."/>
            <person name="Lapidus A."/>
            <person name="Barry K."/>
            <person name="Detter J.C."/>
            <person name="Glavina del Rio T."/>
            <person name="Hammon N."/>
            <person name="Israni S."/>
            <person name="Dalin E."/>
            <person name="Tice H."/>
            <person name="Pitluck S."/>
            <person name="Sims D."/>
            <person name="Brettin T."/>
            <person name="Bruce D."/>
            <person name="Han C."/>
            <person name="Tapia R."/>
            <person name="Schmutz J."/>
            <person name="Larimer F."/>
            <person name="Land M."/>
            <person name="Hauser L."/>
            <person name="Kyrpides N."/>
            <person name="Kim E."/>
            <person name="Tebo B.M."/>
            <person name="Richardson P."/>
        </authorList>
    </citation>
    <scope>NUCLEOTIDE SEQUENCE [LARGE SCALE GENOMIC DNA]</scope>
    <source>
        <strain evidence="1 2">MI-1</strain>
    </source>
</reference>
<dbReference type="AlphaFoldDB" id="A4J2P9"/>
<evidence type="ECO:0008006" key="3">
    <source>
        <dbReference type="Google" id="ProtNLM"/>
    </source>
</evidence>
<sequence>MRKKIIALSLVLVISTGIGLGVKYYKQNESVLTKSESTIWTTKKQESDKTKSQGDVLDVKPNQITVKTSGKTITYTTDKNTIIQEGTTLLCNPDGKGNREVDLTACLKSGMNVNISAQGDKVYNGKRC</sequence>
<keyword evidence="2" id="KW-1185">Reference proteome</keyword>
<evidence type="ECO:0000313" key="1">
    <source>
        <dbReference type="EMBL" id="ABO49352.1"/>
    </source>
</evidence>
<dbReference type="RefSeq" id="WP_011877187.1">
    <property type="nucleotide sequence ID" value="NC_009253.1"/>
</dbReference>
<dbReference type="EMBL" id="CP000612">
    <property type="protein sequence ID" value="ABO49352.1"/>
    <property type="molecule type" value="Genomic_DNA"/>
</dbReference>
<protein>
    <recommendedName>
        <fullName evidence="3">DUF5666 domain-containing protein</fullName>
    </recommendedName>
</protein>
<name>A4J2P9_DESRM</name>